<dbReference type="GO" id="GO:0022857">
    <property type="term" value="F:transmembrane transporter activity"/>
    <property type="evidence" value="ECO:0007669"/>
    <property type="project" value="InterPro"/>
</dbReference>
<comment type="caution">
    <text evidence="10">The sequence shown here is derived from an EMBL/GenBank/DDBJ whole genome shotgun (WGS) entry which is preliminary data.</text>
</comment>
<feature type="transmembrane region" description="Helical" evidence="8">
    <location>
        <begin position="427"/>
        <end position="445"/>
    </location>
</feature>
<dbReference type="Proteomes" id="UP000218238">
    <property type="component" value="Unassembled WGS sequence"/>
</dbReference>
<dbReference type="SUPFAM" id="SSF103473">
    <property type="entry name" value="MFS general substrate transporter"/>
    <property type="match status" value="1"/>
</dbReference>
<feature type="transmembrane region" description="Helical" evidence="8">
    <location>
        <begin position="544"/>
        <end position="564"/>
    </location>
</feature>
<dbReference type="CDD" id="cd06173">
    <property type="entry name" value="MFS_MefA_like"/>
    <property type="match status" value="1"/>
</dbReference>
<feature type="transmembrane region" description="Helical" evidence="8">
    <location>
        <begin position="394"/>
        <end position="415"/>
    </location>
</feature>
<evidence type="ECO:0000256" key="2">
    <source>
        <dbReference type="ARBA" id="ARBA00022448"/>
    </source>
</evidence>
<dbReference type="OrthoDB" id="9775268at2"/>
<evidence type="ECO:0000256" key="5">
    <source>
        <dbReference type="ARBA" id="ARBA00022989"/>
    </source>
</evidence>
<name>A0A2A2TH91_9CYAN</name>
<reference evidence="10 11" key="1">
    <citation type="submission" date="2017-08" db="EMBL/GenBank/DDBJ databases">
        <title>Draft genome sequence of filamentous cyanobacterium Calothrix elsteri CCALA 953.</title>
        <authorList>
            <person name="Gagunashvili A.N."/>
            <person name="Elster J."/>
            <person name="Andresson O.S."/>
        </authorList>
    </citation>
    <scope>NUCLEOTIDE SEQUENCE [LARGE SCALE GENOMIC DNA]</scope>
    <source>
        <strain evidence="10 11">CCALA 953</strain>
    </source>
</reference>
<dbReference type="InterPro" id="IPR036259">
    <property type="entry name" value="MFS_trans_sf"/>
</dbReference>
<proteinExistence type="predicted"/>
<dbReference type="InterPro" id="IPR011701">
    <property type="entry name" value="MFS"/>
</dbReference>
<dbReference type="Gene3D" id="1.20.1250.20">
    <property type="entry name" value="MFS general substrate transporter like domains"/>
    <property type="match status" value="2"/>
</dbReference>
<sequence>MQPSELDRQILSPLPNNPAKKNRITALKSINDSSADSDNYSSNYLSDCSSDNPQLSNQTYSQDLPAQNISTGKDTEETDIKDLKKTDINPVEPNLDLDTSNIANGNSKAISSAINDDNDKKNLDSDGNGLITPEIDTEEIVLDKQQGFLPVLKNYNFLALWGGQVFCQLADKVYLVLMIALIKTQFQTPDQSISGWVSAIMIAFTIPAVLFGSVAGVFVDRWRKKTVLVATNILRGILVLGIPALLWFTHDLHPVKGLPVGFLIILGLTFLVSTLTQFFAPAEQSAIPLVVKEEHLLSANSLYTTTMMASVIVGFAVGEPLLAGADRLWLQVGGSGDLGKEIVVGGSYAIAGLILLLISTKEKAHENTTETPHVLADLRDGLRYLKVNPVIRNALIQLVILFSVFAALTVLAVRLAEIIPNLKAEQFGFLLASGGVGIAVGAIIVGQFGQRFSHAQLSLCGCIGMAASLIGLSLFSKELLMVLGFILLLGIFGALIAIPMQTAIQTQTSPEMRGKVFGLQNNVINIALSLPLALAGVAETFFGLQNVFLGLATIVFLGGALTWYKSPD</sequence>
<feature type="transmembrane region" description="Helical" evidence="8">
    <location>
        <begin position="196"/>
        <end position="219"/>
    </location>
</feature>
<keyword evidence="4 8" id="KW-0812">Transmembrane</keyword>
<feature type="region of interest" description="Disordered" evidence="7">
    <location>
        <begin position="1"/>
        <end position="80"/>
    </location>
</feature>
<keyword evidence="6 8" id="KW-0472">Membrane</keyword>
<dbReference type="RefSeq" id="WP_095722705.1">
    <property type="nucleotide sequence ID" value="NZ_NTFS01000181.1"/>
</dbReference>
<dbReference type="AlphaFoldDB" id="A0A2A2TH91"/>
<feature type="transmembrane region" description="Helical" evidence="8">
    <location>
        <begin position="226"/>
        <end position="248"/>
    </location>
</feature>
<dbReference type="GO" id="GO:0005886">
    <property type="term" value="C:plasma membrane"/>
    <property type="evidence" value="ECO:0007669"/>
    <property type="project" value="UniProtKB-SubCell"/>
</dbReference>
<keyword evidence="2" id="KW-0813">Transport</keyword>
<evidence type="ECO:0000256" key="1">
    <source>
        <dbReference type="ARBA" id="ARBA00004651"/>
    </source>
</evidence>
<evidence type="ECO:0000256" key="8">
    <source>
        <dbReference type="SAM" id="Phobius"/>
    </source>
</evidence>
<gene>
    <name evidence="10" type="ORF">CK510_16305</name>
</gene>
<feature type="transmembrane region" description="Helical" evidence="8">
    <location>
        <begin position="260"/>
        <end position="280"/>
    </location>
</feature>
<evidence type="ECO:0000256" key="4">
    <source>
        <dbReference type="ARBA" id="ARBA00022692"/>
    </source>
</evidence>
<dbReference type="PANTHER" id="PTHR43266:SF2">
    <property type="entry name" value="MAJOR FACILITATOR SUPERFAMILY (MFS) PROFILE DOMAIN-CONTAINING PROTEIN"/>
    <property type="match status" value="1"/>
</dbReference>
<organism evidence="10 11">
    <name type="scientific">Brunnivagina elsteri CCALA 953</name>
    <dbReference type="NCBI Taxonomy" id="987040"/>
    <lineage>
        <taxon>Bacteria</taxon>
        <taxon>Bacillati</taxon>
        <taxon>Cyanobacteriota</taxon>
        <taxon>Cyanophyceae</taxon>
        <taxon>Nostocales</taxon>
        <taxon>Calotrichaceae</taxon>
        <taxon>Brunnivagina</taxon>
    </lineage>
</organism>
<dbReference type="PANTHER" id="PTHR43266">
    <property type="entry name" value="MACROLIDE-EFFLUX PROTEIN"/>
    <property type="match status" value="1"/>
</dbReference>
<evidence type="ECO:0000256" key="7">
    <source>
        <dbReference type="SAM" id="MobiDB-lite"/>
    </source>
</evidence>
<dbReference type="EMBL" id="NTFS01000181">
    <property type="protein sequence ID" value="PAX52995.1"/>
    <property type="molecule type" value="Genomic_DNA"/>
</dbReference>
<feature type="transmembrane region" description="Helical" evidence="8">
    <location>
        <begin position="342"/>
        <end position="358"/>
    </location>
</feature>
<feature type="transmembrane region" description="Helical" evidence="8">
    <location>
        <begin position="457"/>
        <end position="475"/>
    </location>
</feature>
<dbReference type="Pfam" id="PF07690">
    <property type="entry name" value="MFS_1"/>
    <property type="match status" value="2"/>
</dbReference>
<feature type="compositionally biased region" description="Low complexity" evidence="7">
    <location>
        <begin position="29"/>
        <end position="52"/>
    </location>
</feature>
<feature type="transmembrane region" description="Helical" evidence="8">
    <location>
        <begin position="481"/>
        <end position="504"/>
    </location>
</feature>
<evidence type="ECO:0000256" key="3">
    <source>
        <dbReference type="ARBA" id="ARBA00022475"/>
    </source>
</evidence>
<feature type="compositionally biased region" description="Polar residues" evidence="7">
    <location>
        <begin position="53"/>
        <end position="72"/>
    </location>
</feature>
<evidence type="ECO:0000256" key="6">
    <source>
        <dbReference type="ARBA" id="ARBA00023136"/>
    </source>
</evidence>
<feature type="transmembrane region" description="Helical" evidence="8">
    <location>
        <begin position="301"/>
        <end position="322"/>
    </location>
</feature>
<keyword evidence="5 8" id="KW-1133">Transmembrane helix</keyword>
<keyword evidence="11" id="KW-1185">Reference proteome</keyword>
<accession>A0A2A2TH91</accession>
<keyword evidence="3" id="KW-1003">Cell membrane</keyword>
<comment type="subcellular location">
    <subcellularLocation>
        <location evidence="1">Cell membrane</location>
        <topology evidence="1">Multi-pass membrane protein</topology>
    </subcellularLocation>
</comment>
<dbReference type="InterPro" id="IPR020846">
    <property type="entry name" value="MFS_dom"/>
</dbReference>
<evidence type="ECO:0000259" key="9">
    <source>
        <dbReference type="PROSITE" id="PS50850"/>
    </source>
</evidence>
<dbReference type="PROSITE" id="PS50850">
    <property type="entry name" value="MFS"/>
    <property type="match status" value="1"/>
</dbReference>
<evidence type="ECO:0000313" key="10">
    <source>
        <dbReference type="EMBL" id="PAX52995.1"/>
    </source>
</evidence>
<feature type="domain" description="Major facilitator superfamily (MFS) profile" evidence="9">
    <location>
        <begin position="389"/>
        <end position="568"/>
    </location>
</feature>
<evidence type="ECO:0000313" key="11">
    <source>
        <dbReference type="Proteomes" id="UP000218238"/>
    </source>
</evidence>
<feature type="transmembrane region" description="Helical" evidence="8">
    <location>
        <begin position="516"/>
        <end position="538"/>
    </location>
</feature>
<protein>
    <submittedName>
        <fullName evidence="10">MFS transporter</fullName>
    </submittedName>
</protein>